<reference evidence="1 2" key="1">
    <citation type="journal article" date="2020" name="ISME J.">
        <title>Uncovering the hidden diversity of litter-decomposition mechanisms in mushroom-forming fungi.</title>
        <authorList>
            <person name="Floudas D."/>
            <person name="Bentzer J."/>
            <person name="Ahren D."/>
            <person name="Johansson T."/>
            <person name="Persson P."/>
            <person name="Tunlid A."/>
        </authorList>
    </citation>
    <scope>NUCLEOTIDE SEQUENCE [LARGE SCALE GENOMIC DNA]</scope>
    <source>
        <strain evidence="1 2">CBS 406.79</strain>
    </source>
</reference>
<dbReference type="Proteomes" id="UP000518752">
    <property type="component" value="Unassembled WGS sequence"/>
</dbReference>
<protein>
    <submittedName>
        <fullName evidence="1">Uncharacterized protein</fullName>
    </submittedName>
</protein>
<name>A0A8H5HAY9_9AGAR</name>
<dbReference type="EMBL" id="JAACJN010000066">
    <property type="protein sequence ID" value="KAF5379978.1"/>
    <property type="molecule type" value="Genomic_DNA"/>
</dbReference>
<evidence type="ECO:0000313" key="2">
    <source>
        <dbReference type="Proteomes" id="UP000518752"/>
    </source>
</evidence>
<dbReference type="AlphaFoldDB" id="A0A8H5HAY9"/>
<sequence length="121" mass="12948">MLSSLLMLHPYLGNEAGCLHESSIRSPATTLPVNVVIPPPCSIYMLGAELAVHAVSTVLENPNFPLSHEPPHCPESSICSAAAALTVNVAIPFHTPPISWEPSWLSTRFLHLFLLSGSPSN</sequence>
<accession>A0A8H5HAY9</accession>
<organism evidence="1 2">
    <name type="scientific">Collybiopsis confluens</name>
    <dbReference type="NCBI Taxonomy" id="2823264"/>
    <lineage>
        <taxon>Eukaryota</taxon>
        <taxon>Fungi</taxon>
        <taxon>Dikarya</taxon>
        <taxon>Basidiomycota</taxon>
        <taxon>Agaricomycotina</taxon>
        <taxon>Agaricomycetes</taxon>
        <taxon>Agaricomycetidae</taxon>
        <taxon>Agaricales</taxon>
        <taxon>Marasmiineae</taxon>
        <taxon>Omphalotaceae</taxon>
        <taxon>Collybiopsis</taxon>
    </lineage>
</organism>
<evidence type="ECO:0000313" key="1">
    <source>
        <dbReference type="EMBL" id="KAF5379978.1"/>
    </source>
</evidence>
<proteinExistence type="predicted"/>
<keyword evidence="2" id="KW-1185">Reference proteome</keyword>
<gene>
    <name evidence="1" type="ORF">D9757_010263</name>
</gene>
<comment type="caution">
    <text evidence="1">The sequence shown here is derived from an EMBL/GenBank/DDBJ whole genome shotgun (WGS) entry which is preliminary data.</text>
</comment>